<sequence>MITLPGDGCALTGRETSRTRRTDPDHRSNLSKESDMRIALTLAAALATTAQISATAQADDSTRFVPGIWEIRVHSRITGPIELDDVVEESAECLASAEELMGSNMGDDCTITGREVGSEGGWATFNCTYDTDGMHSKATGRMDVVFKGEHSDGTMSMRMSTPLGDLDVDGSITARRVNDC</sequence>
<evidence type="ECO:0000256" key="1">
    <source>
        <dbReference type="SAM" id="MobiDB-lite"/>
    </source>
</evidence>
<accession>A0A7W7Y023</accession>
<feature type="region of interest" description="Disordered" evidence="1">
    <location>
        <begin position="1"/>
        <end position="33"/>
    </location>
</feature>
<feature type="compositionally biased region" description="Basic and acidic residues" evidence="1">
    <location>
        <begin position="15"/>
        <end position="33"/>
    </location>
</feature>
<dbReference type="AlphaFoldDB" id="A0A7W7Y023"/>
<dbReference type="Pfam" id="PF12276">
    <property type="entry name" value="DUF3617"/>
    <property type="match status" value="1"/>
</dbReference>
<evidence type="ECO:0000313" key="2">
    <source>
        <dbReference type="EMBL" id="MBB5015433.1"/>
    </source>
</evidence>
<organism evidence="2 3">
    <name type="scientific">Rehaibacterium terrae</name>
    <dbReference type="NCBI Taxonomy" id="1341696"/>
    <lineage>
        <taxon>Bacteria</taxon>
        <taxon>Pseudomonadati</taxon>
        <taxon>Pseudomonadota</taxon>
        <taxon>Gammaproteobacteria</taxon>
        <taxon>Lysobacterales</taxon>
        <taxon>Lysobacteraceae</taxon>
        <taxon>Rehaibacterium</taxon>
    </lineage>
</organism>
<proteinExistence type="predicted"/>
<evidence type="ECO:0008006" key="4">
    <source>
        <dbReference type="Google" id="ProtNLM"/>
    </source>
</evidence>
<name>A0A7W7Y023_9GAMM</name>
<reference evidence="2 3" key="1">
    <citation type="submission" date="2020-08" db="EMBL/GenBank/DDBJ databases">
        <title>Genomic Encyclopedia of Type Strains, Phase IV (KMG-IV): sequencing the most valuable type-strain genomes for metagenomic binning, comparative biology and taxonomic classification.</title>
        <authorList>
            <person name="Goeker M."/>
        </authorList>
    </citation>
    <scope>NUCLEOTIDE SEQUENCE [LARGE SCALE GENOMIC DNA]</scope>
    <source>
        <strain evidence="2 3">DSM 25897</strain>
    </source>
</reference>
<dbReference type="Proteomes" id="UP000519004">
    <property type="component" value="Unassembled WGS sequence"/>
</dbReference>
<protein>
    <recommendedName>
        <fullName evidence="4">DUF3617 family protein</fullName>
    </recommendedName>
</protein>
<keyword evidence="3" id="KW-1185">Reference proteome</keyword>
<evidence type="ECO:0000313" key="3">
    <source>
        <dbReference type="Proteomes" id="UP000519004"/>
    </source>
</evidence>
<gene>
    <name evidence="2" type="ORF">HNQ58_001331</name>
</gene>
<dbReference type="EMBL" id="JACHHX010000007">
    <property type="protein sequence ID" value="MBB5015433.1"/>
    <property type="molecule type" value="Genomic_DNA"/>
</dbReference>
<comment type="caution">
    <text evidence="2">The sequence shown here is derived from an EMBL/GenBank/DDBJ whole genome shotgun (WGS) entry which is preliminary data.</text>
</comment>
<dbReference type="RefSeq" id="WP_183948123.1">
    <property type="nucleotide sequence ID" value="NZ_JACHHX010000007.1"/>
</dbReference>
<dbReference type="InterPro" id="IPR022061">
    <property type="entry name" value="DUF3617"/>
</dbReference>